<evidence type="ECO:0000313" key="4">
    <source>
        <dbReference type="Proteomes" id="UP000273807"/>
    </source>
</evidence>
<evidence type="ECO:0000256" key="2">
    <source>
        <dbReference type="SAM" id="Phobius"/>
    </source>
</evidence>
<accession>A0A3N0C9W6</accession>
<protein>
    <submittedName>
        <fullName evidence="3">Uncharacterized protein</fullName>
    </submittedName>
</protein>
<keyword evidence="4" id="KW-1185">Reference proteome</keyword>
<organism evidence="3 4">
    <name type="scientific">Arthrobacter oryzae</name>
    <dbReference type="NCBI Taxonomy" id="409290"/>
    <lineage>
        <taxon>Bacteria</taxon>
        <taxon>Bacillati</taxon>
        <taxon>Actinomycetota</taxon>
        <taxon>Actinomycetes</taxon>
        <taxon>Micrococcales</taxon>
        <taxon>Micrococcaceae</taxon>
        <taxon>Arthrobacter</taxon>
    </lineage>
</organism>
<feature type="region of interest" description="Disordered" evidence="1">
    <location>
        <begin position="30"/>
        <end position="68"/>
    </location>
</feature>
<sequence>MEALLIPLVILVLVGTGVLLVFRAMSTGRKANRGPGSTLSGTAPSGAVPPESAARQPGGQPGREPAELARSAAAKLDQEQHRLLYALIAQGQAMAAIKLYLEATGEGLRASRDAVSALAAHPQPFQPPATPLDSEDGQDDDEPQRFPYRYRAIASKGDVTREVSSNMLNDEIYGRIRTLARSGDTEGAVRALTRHSDISTKQAREFIALLDD</sequence>
<comment type="caution">
    <text evidence="3">The sequence shown here is derived from an EMBL/GenBank/DDBJ whole genome shotgun (WGS) entry which is preliminary data.</text>
</comment>
<dbReference type="AlphaFoldDB" id="A0A3N0C9W6"/>
<feature type="compositionally biased region" description="Acidic residues" evidence="1">
    <location>
        <begin position="133"/>
        <end position="142"/>
    </location>
</feature>
<proteinExistence type="predicted"/>
<dbReference type="Proteomes" id="UP000273807">
    <property type="component" value="Unassembled WGS sequence"/>
</dbReference>
<evidence type="ECO:0000313" key="3">
    <source>
        <dbReference type="EMBL" id="RNL59826.1"/>
    </source>
</evidence>
<feature type="region of interest" description="Disordered" evidence="1">
    <location>
        <begin position="121"/>
        <end position="144"/>
    </location>
</feature>
<feature type="transmembrane region" description="Helical" evidence="2">
    <location>
        <begin position="6"/>
        <end position="25"/>
    </location>
</feature>
<dbReference type="RefSeq" id="WP_123253892.1">
    <property type="nucleotide sequence ID" value="NZ_RBED01000034.1"/>
</dbReference>
<keyword evidence="2" id="KW-0812">Transmembrane</keyword>
<dbReference type="OrthoDB" id="4955430at2"/>
<name>A0A3N0C9W6_9MICC</name>
<keyword evidence="2" id="KW-0472">Membrane</keyword>
<keyword evidence="2" id="KW-1133">Transmembrane helix</keyword>
<dbReference type="EMBL" id="RBED01000034">
    <property type="protein sequence ID" value="RNL59826.1"/>
    <property type="molecule type" value="Genomic_DNA"/>
</dbReference>
<gene>
    <name evidence="3" type="ORF">D7003_02360</name>
</gene>
<evidence type="ECO:0000256" key="1">
    <source>
        <dbReference type="SAM" id="MobiDB-lite"/>
    </source>
</evidence>
<reference evidence="3 4" key="1">
    <citation type="submission" date="2018-10" db="EMBL/GenBank/DDBJ databases">
        <title>Genome sequencing of Arthrobacter oryzae TNB02.</title>
        <authorList>
            <person name="Cho Y.-J."/>
            <person name="Cho A."/>
            <person name="Kim O.-S."/>
        </authorList>
    </citation>
    <scope>NUCLEOTIDE SEQUENCE [LARGE SCALE GENOMIC DNA]</scope>
    <source>
        <strain evidence="3 4">TNB02</strain>
    </source>
</reference>